<name>D6TX60_KTERA</name>
<gene>
    <name evidence="2" type="ORF">Krac_5900</name>
</gene>
<evidence type="ECO:0000313" key="2">
    <source>
        <dbReference type="EMBL" id="EFH84793.1"/>
    </source>
</evidence>
<keyword evidence="3" id="KW-1185">Reference proteome</keyword>
<dbReference type="STRING" id="485913.Krac_5900"/>
<feature type="region of interest" description="Disordered" evidence="1">
    <location>
        <begin position="500"/>
        <end position="521"/>
    </location>
</feature>
<dbReference type="Proteomes" id="UP000004508">
    <property type="component" value="Unassembled WGS sequence"/>
</dbReference>
<evidence type="ECO:0000256" key="1">
    <source>
        <dbReference type="SAM" id="MobiDB-lite"/>
    </source>
</evidence>
<organism evidence="2 3">
    <name type="scientific">Ktedonobacter racemifer DSM 44963</name>
    <dbReference type="NCBI Taxonomy" id="485913"/>
    <lineage>
        <taxon>Bacteria</taxon>
        <taxon>Bacillati</taxon>
        <taxon>Chloroflexota</taxon>
        <taxon>Ktedonobacteria</taxon>
        <taxon>Ktedonobacterales</taxon>
        <taxon>Ktedonobacteraceae</taxon>
        <taxon>Ktedonobacter</taxon>
    </lineage>
</organism>
<reference evidence="2 3" key="1">
    <citation type="journal article" date="2011" name="Stand. Genomic Sci.">
        <title>Non-contiguous finished genome sequence and contextual data of the filamentous soil bacterium Ktedonobacter racemifer type strain (SOSP1-21).</title>
        <authorList>
            <person name="Chang Y.J."/>
            <person name="Land M."/>
            <person name="Hauser L."/>
            <person name="Chertkov O."/>
            <person name="Del Rio T.G."/>
            <person name="Nolan M."/>
            <person name="Copeland A."/>
            <person name="Tice H."/>
            <person name="Cheng J.F."/>
            <person name="Lucas S."/>
            <person name="Han C."/>
            <person name="Goodwin L."/>
            <person name="Pitluck S."/>
            <person name="Ivanova N."/>
            <person name="Ovchinikova G."/>
            <person name="Pati A."/>
            <person name="Chen A."/>
            <person name="Palaniappan K."/>
            <person name="Mavromatis K."/>
            <person name="Liolios K."/>
            <person name="Brettin T."/>
            <person name="Fiebig A."/>
            <person name="Rohde M."/>
            <person name="Abt B."/>
            <person name="Goker M."/>
            <person name="Detter J.C."/>
            <person name="Woyke T."/>
            <person name="Bristow J."/>
            <person name="Eisen J.A."/>
            <person name="Markowitz V."/>
            <person name="Hugenholtz P."/>
            <person name="Kyrpides N.C."/>
            <person name="Klenk H.P."/>
            <person name="Lapidus A."/>
        </authorList>
    </citation>
    <scope>NUCLEOTIDE SEQUENCE [LARGE SCALE GENOMIC DNA]</scope>
    <source>
        <strain evidence="3">DSM 44963</strain>
    </source>
</reference>
<comment type="caution">
    <text evidence="2">The sequence shown here is derived from an EMBL/GenBank/DDBJ whole genome shotgun (WGS) entry which is preliminary data.</text>
</comment>
<dbReference type="AlphaFoldDB" id="D6TX60"/>
<dbReference type="EMBL" id="ADVG01000003">
    <property type="protein sequence ID" value="EFH84793.1"/>
    <property type="molecule type" value="Genomic_DNA"/>
</dbReference>
<protein>
    <submittedName>
        <fullName evidence="2">Uncharacterized protein</fullName>
    </submittedName>
</protein>
<evidence type="ECO:0000313" key="3">
    <source>
        <dbReference type="Proteomes" id="UP000004508"/>
    </source>
</evidence>
<dbReference type="InParanoid" id="D6TX60"/>
<sequence length="537" mass="62354">MRLTKVEQQYLQQRKPFEGLVWRIDDDGIPCCCVKVPHQISFDRFSLMFDSLELSSSRKSAVLYYGASSYYYDLVKTNLVHVFDVVEDEGKQVLQGIAQSKWIAVCGYSEKGLAFLGRKQIELKPKIRSSLEAIGRNSKPAAKMQQVAKAQNVENKRTKSETHHAFAPLKPGELLSFPVIERCRYQLQKEIHQASNQNNSIQRQVFWRLLLLAGLEQARSFSFYTDAINMIEQKRVTLKHSNRPVLTPEFHVPHLWFGFFQPMKTLVCPDTAAIFLFSASDSSLREHSSMLRSVSDQEWKKLYEQERDFISLNVVNTQGKIVWSMNLPTTVEEARKHIDYPWVAPVWFQCFQGGACQIPKSEEVTGSPPYSYQLCKQCRQAQLFFSTWLMTAWQALMGAYRDDDLDTIGSERVEHFQMASLFLRNGKADRNNTVEHRYQIIIYKDISSGLNSPWHSVLHPTGSWVEALMAFDPESLTWQERSVMPHYRVLRSLRYKEPGTKIPVRGHKRNTPMRADRLDMPRDTRVRARQFDYEDEE</sequence>
<accession>D6TX60</accession>
<dbReference type="RefSeq" id="WP_007916562.1">
    <property type="nucleotide sequence ID" value="NZ_ADVG01000003.1"/>
</dbReference>
<proteinExistence type="predicted"/>